<protein>
    <submittedName>
        <fullName evidence="2">Uncharacterized protein</fullName>
    </submittedName>
</protein>
<dbReference type="RefSeq" id="XP_007731801.1">
    <property type="nucleotide sequence ID" value="XM_007733611.1"/>
</dbReference>
<dbReference type="OrthoDB" id="20872at2759"/>
<dbReference type="HOGENOM" id="CLU_003431_1_0_1"/>
<proteinExistence type="predicted"/>
<evidence type="ECO:0000313" key="2">
    <source>
        <dbReference type="EMBL" id="EXJ86522.1"/>
    </source>
</evidence>
<dbReference type="eggNOG" id="ENOG502RJYG">
    <property type="taxonomic scope" value="Eukaryota"/>
</dbReference>
<keyword evidence="3" id="KW-1185">Reference proteome</keyword>
<gene>
    <name evidence="2" type="ORF">A1O3_03473</name>
</gene>
<feature type="compositionally biased region" description="Low complexity" evidence="1">
    <location>
        <begin position="1034"/>
        <end position="1045"/>
    </location>
</feature>
<feature type="region of interest" description="Disordered" evidence="1">
    <location>
        <begin position="931"/>
        <end position="960"/>
    </location>
</feature>
<feature type="compositionally biased region" description="Low complexity" evidence="1">
    <location>
        <begin position="1065"/>
        <end position="1079"/>
    </location>
</feature>
<dbReference type="EMBL" id="AMGY01000003">
    <property type="protein sequence ID" value="EXJ86522.1"/>
    <property type="molecule type" value="Genomic_DNA"/>
</dbReference>
<feature type="compositionally biased region" description="Basic residues" evidence="1">
    <location>
        <begin position="1080"/>
        <end position="1092"/>
    </location>
</feature>
<evidence type="ECO:0000313" key="3">
    <source>
        <dbReference type="Proteomes" id="UP000019478"/>
    </source>
</evidence>
<feature type="compositionally biased region" description="Polar residues" evidence="1">
    <location>
        <begin position="126"/>
        <end position="135"/>
    </location>
</feature>
<feature type="compositionally biased region" description="Low complexity" evidence="1">
    <location>
        <begin position="140"/>
        <end position="154"/>
    </location>
</feature>
<dbReference type="GeneID" id="19167601"/>
<sequence>MNLLTRRNSNKSIDQEARGSDLDKTVTVSADRGQDGEKPSLLRRLSRSISRTQQPPARKENDQAPAVHVEPHPHPRETFRPQETGDKTVEPVVDELSLKAAHHASRANPENRDVISSPPTVAHEQVSATTGSTTAVPVVHASQAASSTHPAHPAHPVHLHPSHSTTSTHHQPRHSSGLSKADIHHLFSGAPQFTLEKGQRGRYFPQAFFPWDTELEIADLQDRRYLRHESFALSTLHAHLPIPDEVNWKPGMAPPVKKEGVDASKQPMFELGIFERPNMLGMDGREPGTVGLRYFLERPVADGIQDDKVKEHGKDVDIDLPLPGMATFEAFKSLAIGKDNDDMNAKVGKHAPEQDRARLVHGGPHAWKTVGVRNISMNDLAARLEQICRWRDEMAKSGWKSTVLDSMQTEELHNHLFNEVLYPPRKLNSDAKHLKSGLKVQIEALVKVLTTPGAWLDLSVPEARLRFGKILHRRTTRHDHSTGTMWIDPERKWLLIQLLLAVELVIRLDAALRLGIALHSDDFELSSDEIHHFNKLRNLKVDWDLVAARRFLILCYVKKVEKRSPSLSPQVTQLSKVSSPERHGGFLGGLRHVLSLDEDKSETTLDDCDLAILPRQPRLMLDGLIRFAHNIGWPRWVEVQQRLEQKLSPDNPEEREKFLLDLMSCTDAEHITGPQPGQIIPPLGKFCVNLHPATSSTIGGWLSHTWLSGLILPGKSSCDLLMAMLLENDTDPSTLRDLGTRGLPLWSAGFILNGSSWWTKSSIVGRVMAPLRGSKEGMGWIHLPNCVPLSEATSEPVPNRWIKIKTWPVPTSRPRPRIFDGDKIASESSPLGYGKGNIMGAEFSMVTDHTLDNETVPEVKVSEIKLHLSTTNDTQSSPDHPLAAWAQFHLKIIDPRSPDRPISKQVRYGLDRAVYFVNAYPCRLPHGHATFKSATSDAGHEHHEHQHQHPHHRPAEHIPAHPLHKTYKFVTKTLMDLIDNHVDPPASGAAGQKEVWVVDARDALPAKAHGHDQAVPPSQSTSEHSPSPNPPAPLAASPSSPPASAELCTDACPGPSAELASPLQHSTSGYSGHSHSYSFNHHHSHGHGHGHGHSHESCDPDPQLWEKDILVRAWCAEKGRNAIIARVGRTCLSCAIREAKALEIGVIIRVGIKE</sequence>
<reference evidence="2 3" key="1">
    <citation type="submission" date="2013-03" db="EMBL/GenBank/DDBJ databases">
        <title>The Genome Sequence of Capronia epimyces CBS 606.96.</title>
        <authorList>
            <consortium name="The Broad Institute Genomics Platform"/>
            <person name="Cuomo C."/>
            <person name="de Hoog S."/>
            <person name="Gorbushina A."/>
            <person name="Walker B."/>
            <person name="Young S.K."/>
            <person name="Zeng Q."/>
            <person name="Gargeya S."/>
            <person name="Fitzgerald M."/>
            <person name="Haas B."/>
            <person name="Abouelleil A."/>
            <person name="Allen A.W."/>
            <person name="Alvarado L."/>
            <person name="Arachchi H.M."/>
            <person name="Berlin A.M."/>
            <person name="Chapman S.B."/>
            <person name="Gainer-Dewar J."/>
            <person name="Goldberg J."/>
            <person name="Griggs A."/>
            <person name="Gujja S."/>
            <person name="Hansen M."/>
            <person name="Howarth C."/>
            <person name="Imamovic A."/>
            <person name="Ireland A."/>
            <person name="Larimer J."/>
            <person name="McCowan C."/>
            <person name="Murphy C."/>
            <person name="Pearson M."/>
            <person name="Poon T.W."/>
            <person name="Priest M."/>
            <person name="Roberts A."/>
            <person name="Saif S."/>
            <person name="Shea T."/>
            <person name="Sisk P."/>
            <person name="Sykes S."/>
            <person name="Wortman J."/>
            <person name="Nusbaum C."/>
            <person name="Birren B."/>
        </authorList>
    </citation>
    <scope>NUCLEOTIDE SEQUENCE [LARGE SCALE GENOMIC DNA]</scope>
    <source>
        <strain evidence="2 3">CBS 606.96</strain>
    </source>
</reference>
<accession>W9Y139</accession>
<organism evidence="2 3">
    <name type="scientific">Capronia epimyces CBS 606.96</name>
    <dbReference type="NCBI Taxonomy" id="1182542"/>
    <lineage>
        <taxon>Eukaryota</taxon>
        <taxon>Fungi</taxon>
        <taxon>Dikarya</taxon>
        <taxon>Ascomycota</taxon>
        <taxon>Pezizomycotina</taxon>
        <taxon>Eurotiomycetes</taxon>
        <taxon>Chaetothyriomycetidae</taxon>
        <taxon>Chaetothyriales</taxon>
        <taxon>Herpotrichiellaceae</taxon>
        <taxon>Capronia</taxon>
    </lineage>
</organism>
<dbReference type="AlphaFoldDB" id="W9Y139"/>
<dbReference type="Proteomes" id="UP000019478">
    <property type="component" value="Unassembled WGS sequence"/>
</dbReference>
<feature type="compositionally biased region" description="Basic and acidic residues" evidence="1">
    <location>
        <begin position="13"/>
        <end position="24"/>
    </location>
</feature>
<feature type="compositionally biased region" description="Polar residues" evidence="1">
    <location>
        <begin position="1"/>
        <end position="12"/>
    </location>
</feature>
<dbReference type="STRING" id="1182542.W9Y139"/>
<feature type="compositionally biased region" description="Basic and acidic residues" evidence="1">
    <location>
        <begin position="69"/>
        <end position="87"/>
    </location>
</feature>
<feature type="region of interest" description="Disordered" evidence="1">
    <location>
        <begin position="1"/>
        <end position="87"/>
    </location>
</feature>
<evidence type="ECO:0000256" key="1">
    <source>
        <dbReference type="SAM" id="MobiDB-lite"/>
    </source>
</evidence>
<dbReference type="PANTHER" id="PTHR42345">
    <property type="entry name" value="TPR_REGION DOMAIN-CONTAINING PROTEIN"/>
    <property type="match status" value="1"/>
</dbReference>
<feature type="region of interest" description="Disordered" evidence="1">
    <location>
        <begin position="101"/>
        <end position="179"/>
    </location>
</feature>
<name>W9Y139_9EURO</name>
<dbReference type="PANTHER" id="PTHR42345:SF2">
    <property type="entry name" value="HELICASE-LIKE PROTEIN"/>
    <property type="match status" value="1"/>
</dbReference>
<comment type="caution">
    <text evidence="2">The sequence shown here is derived from an EMBL/GenBank/DDBJ whole genome shotgun (WGS) entry which is preliminary data.</text>
</comment>
<feature type="region of interest" description="Disordered" evidence="1">
    <location>
        <begin position="1006"/>
        <end position="1099"/>
    </location>
</feature>